<sequence>MFPGTPVVFCGVNNPEAPDLVDPSVFTGIQEWANETEDTLSQAFKFHPETKKVIILSDTTPTGIQSFKNIERQIKKFSDIEFIRFDSSMSMYEIEDNLSKLDEDTIILYETFFRDSTGRYFSIPQGVSAVTSSSNRPVYTMRLQYLPYNVVGGKMMPGVLQGEAAAEIALCILDGEKVENIPIVEISPTQYMFNYEQLKRFGIKLSDLPEDSIVINKPYSFYEENKGLIWGIIAFSIFQTLIIICLFVNMSRRKRAEGDLKRTVTDLERSNTELEQFAHIASHDLQEPLRTVSSYMELMKRRYEGKLDSDADDFIGFAVDGANRMQTLITDLLAFSRVGTRGEPLTPTDCETLLSQTLSDLKVSIEDSGAVITHDALPTVMADGSQLAQVFQNLISNAIKFKGKEQPRIHIAAERKDSEWVFSVADNGIGIEQEFFDRIFVIFKRLHGRDEYSGTGIGLAVCKKIVERHGGRMWVESEIGQGSTFYFTIPSKATGEQL</sequence>
<reference evidence="1" key="1">
    <citation type="submission" date="2018-01" db="EMBL/GenBank/DDBJ databases">
        <authorList>
            <person name="Krukenberg V."/>
        </authorList>
    </citation>
    <scope>NUCLEOTIDE SEQUENCE</scope>
    <source>
        <strain evidence="1">E20ANME2</strain>
    </source>
</reference>
<evidence type="ECO:0000313" key="2">
    <source>
        <dbReference type="Proteomes" id="UP000248329"/>
    </source>
</evidence>
<accession>A0AC61L499</accession>
<proteinExistence type="predicted"/>
<comment type="caution">
    <text evidence="1">The sequence shown here is derived from an EMBL/GenBank/DDBJ whole genome shotgun (WGS) entry which is preliminary data.</text>
</comment>
<dbReference type="EMBL" id="PQXF01000007">
    <property type="protein sequence ID" value="PXF61229.1"/>
    <property type="molecule type" value="Genomic_DNA"/>
</dbReference>
<organism evidence="1 2">
    <name type="scientific">Candidatus Methanogaster sp</name>
    <dbReference type="NCBI Taxonomy" id="3386292"/>
    <lineage>
        <taxon>Archaea</taxon>
        <taxon>Methanobacteriati</taxon>
        <taxon>Methanobacteriota</taxon>
        <taxon>Stenosarchaea group</taxon>
        <taxon>Methanomicrobia</taxon>
        <taxon>Methanosarcinales</taxon>
        <taxon>ANME-2 cluster</taxon>
        <taxon>Candidatus Methanogasteraceae</taxon>
        <taxon>Candidatus Methanogaster</taxon>
    </lineage>
</organism>
<dbReference type="Proteomes" id="UP000248329">
    <property type="component" value="Unassembled WGS sequence"/>
</dbReference>
<evidence type="ECO:0000313" key="1">
    <source>
        <dbReference type="EMBL" id="PXF61229.1"/>
    </source>
</evidence>
<gene>
    <name evidence="1" type="ORF">C4B59_05560</name>
</gene>
<protein>
    <submittedName>
        <fullName evidence="1">Uncharacterized protein</fullName>
    </submittedName>
</protein>
<name>A0AC61L499_9EURY</name>